<dbReference type="AlphaFoldDB" id="A0AAV4XYN5"/>
<keyword evidence="3" id="KW-1185">Reference proteome</keyword>
<evidence type="ECO:0000313" key="2">
    <source>
        <dbReference type="EMBL" id="GIY99658.1"/>
    </source>
</evidence>
<feature type="chain" id="PRO_5043943769" description="Secreted protein" evidence="1">
    <location>
        <begin position="18"/>
        <end position="105"/>
    </location>
</feature>
<reference evidence="2 3" key="1">
    <citation type="submission" date="2021-06" db="EMBL/GenBank/DDBJ databases">
        <title>Caerostris extrusa draft genome.</title>
        <authorList>
            <person name="Kono N."/>
            <person name="Arakawa K."/>
        </authorList>
    </citation>
    <scope>NUCLEOTIDE SEQUENCE [LARGE SCALE GENOMIC DNA]</scope>
</reference>
<feature type="signal peptide" evidence="1">
    <location>
        <begin position="1"/>
        <end position="17"/>
    </location>
</feature>
<name>A0AAV4XYN5_CAEEX</name>
<protein>
    <recommendedName>
        <fullName evidence="4">Secreted protein</fullName>
    </recommendedName>
</protein>
<keyword evidence="1" id="KW-0732">Signal</keyword>
<sequence>MLVLMLFYTAFIQHILYRCKNQCFKGRFALTAIKQPRPSPLVPYSNPTEFGNIWSHFTSNGTPPVRDGGKRRRAARHRLSPALKQTCPTTENNAPYKHLRGVGVS</sequence>
<comment type="caution">
    <text evidence="2">The sequence shown here is derived from an EMBL/GenBank/DDBJ whole genome shotgun (WGS) entry which is preliminary data.</text>
</comment>
<dbReference type="Proteomes" id="UP001054945">
    <property type="component" value="Unassembled WGS sequence"/>
</dbReference>
<accession>A0AAV4XYN5</accession>
<evidence type="ECO:0000313" key="3">
    <source>
        <dbReference type="Proteomes" id="UP001054945"/>
    </source>
</evidence>
<evidence type="ECO:0008006" key="4">
    <source>
        <dbReference type="Google" id="ProtNLM"/>
    </source>
</evidence>
<dbReference type="EMBL" id="BPLR01018445">
    <property type="protein sequence ID" value="GIY99658.1"/>
    <property type="molecule type" value="Genomic_DNA"/>
</dbReference>
<organism evidence="2 3">
    <name type="scientific">Caerostris extrusa</name>
    <name type="common">Bark spider</name>
    <name type="synonym">Caerostris bankana</name>
    <dbReference type="NCBI Taxonomy" id="172846"/>
    <lineage>
        <taxon>Eukaryota</taxon>
        <taxon>Metazoa</taxon>
        <taxon>Ecdysozoa</taxon>
        <taxon>Arthropoda</taxon>
        <taxon>Chelicerata</taxon>
        <taxon>Arachnida</taxon>
        <taxon>Araneae</taxon>
        <taxon>Araneomorphae</taxon>
        <taxon>Entelegynae</taxon>
        <taxon>Araneoidea</taxon>
        <taxon>Araneidae</taxon>
        <taxon>Caerostris</taxon>
    </lineage>
</organism>
<gene>
    <name evidence="2" type="ORF">CEXT_430231</name>
</gene>
<evidence type="ECO:0000256" key="1">
    <source>
        <dbReference type="SAM" id="SignalP"/>
    </source>
</evidence>
<proteinExistence type="predicted"/>